<dbReference type="Proteomes" id="UP001221757">
    <property type="component" value="Unassembled WGS sequence"/>
</dbReference>
<dbReference type="Pfam" id="PF12776">
    <property type="entry name" value="Myb_DNA-bind_3"/>
    <property type="match status" value="1"/>
</dbReference>
<feature type="region of interest" description="Disordered" evidence="1">
    <location>
        <begin position="191"/>
        <end position="241"/>
    </location>
</feature>
<proteinExistence type="predicted"/>
<sequence length="335" mass="36878">MRSRHTTRNGIPIDPVLLEADKRARQAAAAPSSAPATQRKPQNSWTDSDEKKMMAMAVEKFSGTGDNENFGKPFWTSVAADLNQQLTKGAPKDADSCKSKYNKLKLVYNTVHEIIQNSGWAWTMSMGLVSVPQTKGHGMPMSRKTQGCSVLQCGMHNVFRPAFQPTVEFQTPEDDDNWDGHSVDWNLEKMTEQEPGERSDGESNKENKKAPKTPPAAGSRKRAAPDSAAGTAKKSRSSLTSASALHDVAGGISDFNDIFRIAFAPSTVSAEIPPTPAHLESAIERAQKLETWLDKPKLVELLEVLEDKKSAVDVYNSLDDEDLRIMWVKRKVGIL</sequence>
<dbReference type="InterPro" id="IPR024752">
    <property type="entry name" value="Myb/SANT-like_dom"/>
</dbReference>
<name>A0AAD7CR99_MYCRO</name>
<dbReference type="EMBL" id="JARKIE010000264">
    <property type="protein sequence ID" value="KAJ7660008.1"/>
    <property type="molecule type" value="Genomic_DNA"/>
</dbReference>
<dbReference type="AlphaFoldDB" id="A0AAD7CR99"/>
<protein>
    <recommendedName>
        <fullName evidence="2">Myb/SANT-like domain-containing protein</fullName>
    </recommendedName>
</protein>
<accession>A0AAD7CR99</accession>
<feature type="domain" description="Myb/SANT-like" evidence="2">
    <location>
        <begin position="44"/>
        <end position="123"/>
    </location>
</feature>
<feature type="region of interest" description="Disordered" evidence="1">
    <location>
        <begin position="21"/>
        <end position="49"/>
    </location>
</feature>
<reference evidence="3" key="1">
    <citation type="submission" date="2023-03" db="EMBL/GenBank/DDBJ databases">
        <title>Massive genome expansion in bonnet fungi (Mycena s.s.) driven by repeated elements and novel gene families across ecological guilds.</title>
        <authorList>
            <consortium name="Lawrence Berkeley National Laboratory"/>
            <person name="Harder C.B."/>
            <person name="Miyauchi S."/>
            <person name="Viragh M."/>
            <person name="Kuo A."/>
            <person name="Thoen E."/>
            <person name="Andreopoulos B."/>
            <person name="Lu D."/>
            <person name="Skrede I."/>
            <person name="Drula E."/>
            <person name="Henrissat B."/>
            <person name="Morin E."/>
            <person name="Kohler A."/>
            <person name="Barry K."/>
            <person name="LaButti K."/>
            <person name="Morin E."/>
            <person name="Salamov A."/>
            <person name="Lipzen A."/>
            <person name="Mereny Z."/>
            <person name="Hegedus B."/>
            <person name="Baldrian P."/>
            <person name="Stursova M."/>
            <person name="Weitz H."/>
            <person name="Taylor A."/>
            <person name="Grigoriev I.V."/>
            <person name="Nagy L.G."/>
            <person name="Martin F."/>
            <person name="Kauserud H."/>
        </authorList>
    </citation>
    <scope>NUCLEOTIDE SEQUENCE</scope>
    <source>
        <strain evidence="3">CBHHK067</strain>
    </source>
</reference>
<feature type="compositionally biased region" description="Basic and acidic residues" evidence="1">
    <location>
        <begin position="191"/>
        <end position="209"/>
    </location>
</feature>
<evidence type="ECO:0000313" key="4">
    <source>
        <dbReference type="Proteomes" id="UP001221757"/>
    </source>
</evidence>
<keyword evidence="4" id="KW-1185">Reference proteome</keyword>
<feature type="compositionally biased region" description="Low complexity" evidence="1">
    <location>
        <begin position="26"/>
        <end position="36"/>
    </location>
</feature>
<gene>
    <name evidence="3" type="ORF">B0H17DRAFT_1145140</name>
</gene>
<evidence type="ECO:0000256" key="1">
    <source>
        <dbReference type="SAM" id="MobiDB-lite"/>
    </source>
</evidence>
<organism evidence="3 4">
    <name type="scientific">Mycena rosella</name>
    <name type="common">Pink bonnet</name>
    <name type="synonym">Agaricus rosellus</name>
    <dbReference type="NCBI Taxonomy" id="1033263"/>
    <lineage>
        <taxon>Eukaryota</taxon>
        <taxon>Fungi</taxon>
        <taxon>Dikarya</taxon>
        <taxon>Basidiomycota</taxon>
        <taxon>Agaricomycotina</taxon>
        <taxon>Agaricomycetes</taxon>
        <taxon>Agaricomycetidae</taxon>
        <taxon>Agaricales</taxon>
        <taxon>Marasmiineae</taxon>
        <taxon>Mycenaceae</taxon>
        <taxon>Mycena</taxon>
    </lineage>
</organism>
<evidence type="ECO:0000313" key="3">
    <source>
        <dbReference type="EMBL" id="KAJ7660008.1"/>
    </source>
</evidence>
<comment type="caution">
    <text evidence="3">The sequence shown here is derived from an EMBL/GenBank/DDBJ whole genome shotgun (WGS) entry which is preliminary data.</text>
</comment>
<evidence type="ECO:0000259" key="2">
    <source>
        <dbReference type="Pfam" id="PF12776"/>
    </source>
</evidence>